<comment type="caution">
    <text evidence="3">The sequence shown here is derived from an EMBL/GenBank/DDBJ whole genome shotgun (WGS) entry which is preliminary data.</text>
</comment>
<keyword evidence="2" id="KW-1133">Transmembrane helix</keyword>
<organism evidence="3 4">
    <name type="scientific">Perkinsus chesapeaki</name>
    <name type="common">Clam parasite</name>
    <name type="synonym">Perkinsus andrewsi</name>
    <dbReference type="NCBI Taxonomy" id="330153"/>
    <lineage>
        <taxon>Eukaryota</taxon>
        <taxon>Sar</taxon>
        <taxon>Alveolata</taxon>
        <taxon>Perkinsozoa</taxon>
        <taxon>Perkinsea</taxon>
        <taxon>Perkinsida</taxon>
        <taxon>Perkinsidae</taxon>
        <taxon>Perkinsus</taxon>
    </lineage>
</organism>
<accession>A0A7J6MY05</accession>
<name>A0A7J6MY05_PERCH</name>
<dbReference type="EMBL" id="JAAPAO010000034">
    <property type="protein sequence ID" value="KAF4676495.1"/>
    <property type="molecule type" value="Genomic_DNA"/>
</dbReference>
<feature type="region of interest" description="Disordered" evidence="1">
    <location>
        <begin position="308"/>
        <end position="331"/>
    </location>
</feature>
<sequence>MPALLARIAATITPPKVNDDEAAQTSGIVLKLGATTSRPKIRAFRLESSGGSSYLVYRSHRLFSSSSEVKLPLPKFKLYDPRPATAHETKCVVGSDVCRKIYGTAAIEASRCFDADLLIGSKPRRITVFAVPDSSLMALYRCLLALRDARGVDDGGDLAAAFGGLISPVNSAFAPSLFSSAPDSARSWRSNASSMVPPPPQNDEANFAIADVAIPKEEGSRGKSESTEDVDTPEVEAALVEAAIAASLQDKASPSVETTPASTVIAWHAQGPTVELNAAAGSEDKAADSTPEEGDEVVETNVQDLEAVGERKRSSPCTDMAKSKRRRLDNDDAAGIVEVEVEEEASPNQLAAVVPGEDEPLSPVLPCRGEVEADFNGELQDDDESSEICENAAQAAPFKIRLPSSQQVLSNDSEIDDFLTVKRFTLLLLFTYIFGVVGAGSMLCNGVFSLLVAIGSLFIVIHQRRTRRSQMLELVPHVEGDESRNDDDKVAVGS</sequence>
<gene>
    <name evidence="3" type="ORF">FOL47_006133</name>
</gene>
<evidence type="ECO:0000256" key="2">
    <source>
        <dbReference type="SAM" id="Phobius"/>
    </source>
</evidence>
<dbReference type="OrthoDB" id="435303at2759"/>
<proteinExistence type="predicted"/>
<feature type="transmembrane region" description="Helical" evidence="2">
    <location>
        <begin position="429"/>
        <end position="461"/>
    </location>
</feature>
<reference evidence="3 4" key="1">
    <citation type="submission" date="2020-04" db="EMBL/GenBank/DDBJ databases">
        <title>Perkinsus chesapeaki whole genome sequence.</title>
        <authorList>
            <person name="Bogema D.R."/>
        </authorList>
    </citation>
    <scope>NUCLEOTIDE SEQUENCE [LARGE SCALE GENOMIC DNA]</scope>
    <source>
        <strain evidence="3">ATCC PRA-425</strain>
    </source>
</reference>
<keyword evidence="4" id="KW-1185">Reference proteome</keyword>
<dbReference type="AlphaFoldDB" id="A0A7J6MY05"/>
<protein>
    <submittedName>
        <fullName evidence="3">Uncharacterized protein</fullName>
    </submittedName>
</protein>
<keyword evidence="2" id="KW-0812">Transmembrane</keyword>
<evidence type="ECO:0000256" key="1">
    <source>
        <dbReference type="SAM" id="MobiDB-lite"/>
    </source>
</evidence>
<dbReference type="Proteomes" id="UP000591131">
    <property type="component" value="Unassembled WGS sequence"/>
</dbReference>
<keyword evidence="2" id="KW-0472">Membrane</keyword>
<evidence type="ECO:0000313" key="4">
    <source>
        <dbReference type="Proteomes" id="UP000591131"/>
    </source>
</evidence>
<evidence type="ECO:0000313" key="3">
    <source>
        <dbReference type="EMBL" id="KAF4676495.1"/>
    </source>
</evidence>